<dbReference type="EMBL" id="KZ825115">
    <property type="protein sequence ID" value="PYI21688.1"/>
    <property type="molecule type" value="Genomic_DNA"/>
</dbReference>
<gene>
    <name evidence="2" type="ORF">BO99DRAFT_60855</name>
</gene>
<protein>
    <recommendedName>
        <fullName evidence="4">Secreted protein</fullName>
    </recommendedName>
</protein>
<dbReference type="Proteomes" id="UP000249829">
    <property type="component" value="Unassembled WGS sequence"/>
</dbReference>
<evidence type="ECO:0000313" key="3">
    <source>
        <dbReference type="Proteomes" id="UP000249829"/>
    </source>
</evidence>
<keyword evidence="1" id="KW-0732">Signal</keyword>
<feature type="signal peptide" evidence="1">
    <location>
        <begin position="1"/>
        <end position="16"/>
    </location>
</feature>
<name>A0A2V5HBD9_ASPV1</name>
<evidence type="ECO:0008006" key="4">
    <source>
        <dbReference type="Google" id="ProtNLM"/>
    </source>
</evidence>
<keyword evidence="3" id="KW-1185">Reference proteome</keyword>
<evidence type="ECO:0000313" key="2">
    <source>
        <dbReference type="EMBL" id="PYI21688.1"/>
    </source>
</evidence>
<reference evidence="2 3" key="1">
    <citation type="submission" date="2018-02" db="EMBL/GenBank/DDBJ databases">
        <title>The genomes of Aspergillus section Nigri reveals drivers in fungal speciation.</title>
        <authorList>
            <consortium name="DOE Joint Genome Institute"/>
            <person name="Vesth T.C."/>
            <person name="Nybo J."/>
            <person name="Theobald S."/>
            <person name="Brandl J."/>
            <person name="Frisvad J.C."/>
            <person name="Nielsen K.F."/>
            <person name="Lyhne E.K."/>
            <person name="Kogle M.E."/>
            <person name="Kuo A."/>
            <person name="Riley R."/>
            <person name="Clum A."/>
            <person name="Nolan M."/>
            <person name="Lipzen A."/>
            <person name="Salamov A."/>
            <person name="Henrissat B."/>
            <person name="Wiebenga A."/>
            <person name="De vries R.P."/>
            <person name="Grigoriev I.V."/>
            <person name="Mortensen U.H."/>
            <person name="Andersen M.R."/>
            <person name="Baker S.E."/>
        </authorList>
    </citation>
    <scope>NUCLEOTIDE SEQUENCE [LARGE SCALE GENOMIC DNA]</scope>
    <source>
        <strain evidence="2 3">CBS 115571</strain>
    </source>
</reference>
<proteinExistence type="predicted"/>
<feature type="chain" id="PRO_5016038655" description="Secreted protein" evidence="1">
    <location>
        <begin position="17"/>
        <end position="99"/>
    </location>
</feature>
<sequence>MRVYFYLFMCIDFLFAIHTSCLKLPSSQLIVTIRYQTTHTSLPSIKQRPSIFSDAVDDEKTTGFRACDSMATRISLRKLYDRDQYSEQEKVGNEREISR</sequence>
<dbReference type="AlphaFoldDB" id="A0A2V5HBD9"/>
<evidence type="ECO:0000256" key="1">
    <source>
        <dbReference type="SAM" id="SignalP"/>
    </source>
</evidence>
<organism evidence="2 3">
    <name type="scientific">Aspergillus violaceofuscus (strain CBS 115571)</name>
    <dbReference type="NCBI Taxonomy" id="1450538"/>
    <lineage>
        <taxon>Eukaryota</taxon>
        <taxon>Fungi</taxon>
        <taxon>Dikarya</taxon>
        <taxon>Ascomycota</taxon>
        <taxon>Pezizomycotina</taxon>
        <taxon>Eurotiomycetes</taxon>
        <taxon>Eurotiomycetidae</taxon>
        <taxon>Eurotiales</taxon>
        <taxon>Aspergillaceae</taxon>
        <taxon>Aspergillus</taxon>
    </lineage>
</organism>
<accession>A0A2V5HBD9</accession>